<dbReference type="STRING" id="1547922.ISF6_2375"/>
<evidence type="ECO:0000313" key="2">
    <source>
        <dbReference type="Proteomes" id="UP000037660"/>
    </source>
</evidence>
<keyword evidence="2" id="KW-1185">Reference proteome</keyword>
<dbReference type="Gene3D" id="1.10.30.50">
    <property type="match status" value="1"/>
</dbReference>
<organism evidence="1 2">
    <name type="scientific">Piscinibacter sakaiensis</name>
    <name type="common">Ideonella sakaiensis</name>
    <dbReference type="NCBI Taxonomy" id="1547922"/>
    <lineage>
        <taxon>Bacteria</taxon>
        <taxon>Pseudomonadati</taxon>
        <taxon>Pseudomonadota</taxon>
        <taxon>Betaproteobacteria</taxon>
        <taxon>Burkholderiales</taxon>
        <taxon>Sphaerotilaceae</taxon>
        <taxon>Piscinibacter</taxon>
    </lineage>
</organism>
<reference evidence="1 2" key="2">
    <citation type="journal article" date="2016" name="Science">
        <title>A bacterium that degrades and assimilates poly(ethylene terephthalate).</title>
        <authorList>
            <person name="Yoshida S."/>
            <person name="Hiraga K."/>
            <person name="Takehana T."/>
            <person name="Taniguchi I."/>
            <person name="Yamaji H."/>
            <person name="Maeda Y."/>
            <person name="Toyohara K."/>
            <person name="Miyamoto K."/>
            <person name="Kimura Y."/>
            <person name="Oda K."/>
        </authorList>
    </citation>
    <scope>NUCLEOTIDE SEQUENCE [LARGE SCALE GENOMIC DNA]</scope>
    <source>
        <strain evidence="2">NBRC 110686 / TISTR 2288 / 201-F6</strain>
    </source>
</reference>
<evidence type="ECO:0008006" key="3">
    <source>
        <dbReference type="Google" id="ProtNLM"/>
    </source>
</evidence>
<dbReference type="OrthoDB" id="9816185at2"/>
<gene>
    <name evidence="1" type="ORF">ISF6_2375</name>
</gene>
<reference evidence="2" key="1">
    <citation type="submission" date="2015-07" db="EMBL/GenBank/DDBJ databases">
        <title>Discovery of a poly(ethylene terephthalate assimilation.</title>
        <authorList>
            <person name="Yoshida S."/>
            <person name="Hiraga K."/>
            <person name="Takehana T."/>
            <person name="Taniguchi I."/>
            <person name="Yamaji H."/>
            <person name="Maeda Y."/>
            <person name="Toyohara K."/>
            <person name="Miyamoto K."/>
            <person name="Kimura Y."/>
            <person name="Oda K."/>
        </authorList>
    </citation>
    <scope>NUCLEOTIDE SEQUENCE [LARGE SCALE GENOMIC DNA]</scope>
    <source>
        <strain evidence="2">NBRC 110686 / TISTR 2288 / 201-F6</strain>
    </source>
</reference>
<accession>A0A0K8P2Y5</accession>
<protein>
    <recommendedName>
        <fullName evidence="3">HNH nuclease domain-containing protein</fullName>
    </recommendedName>
</protein>
<evidence type="ECO:0000313" key="1">
    <source>
        <dbReference type="EMBL" id="GAP36535.1"/>
    </source>
</evidence>
<dbReference type="EMBL" id="BBYR01000036">
    <property type="protein sequence ID" value="GAP36535.1"/>
    <property type="molecule type" value="Genomic_DNA"/>
</dbReference>
<dbReference type="RefSeq" id="WP_054020517.1">
    <property type="nucleotide sequence ID" value="NZ_BBYR01000036.1"/>
</dbReference>
<dbReference type="AlphaFoldDB" id="A0A0K8P2Y5"/>
<comment type="caution">
    <text evidence="1">The sequence shown here is derived from an EMBL/GenBank/DDBJ whole genome shotgun (WGS) entry which is preliminary data.</text>
</comment>
<dbReference type="Proteomes" id="UP000037660">
    <property type="component" value="Unassembled WGS sequence"/>
</dbReference>
<name>A0A0K8P2Y5_PISS1</name>
<sequence>MRRIHRVPLPARAHGYLETRRLATAGPIAVDRAWKRARRTQALGEVVRTLRSMAGPLERCMYCVDSHGSDIEHFWPKASYAERAFEWANLLLCCTECGRLKGDRFPLLPGGQAALVDPSAEDPWDHLDFDPDTGNLTARYDAASAAPSARGAATVKLLQLDRREAMTEGCRRTYRRLADRVRQALAASEVIDAEQLASDLLRLDDHGLLGWCFGPIGSTLEPFLELRRRDPEAARLLRDSIAGAEKAPA</sequence>
<proteinExistence type="predicted"/>